<reference evidence="2" key="2">
    <citation type="submission" date="2021-08" db="EMBL/GenBank/DDBJ databases">
        <authorList>
            <person name="Gostincar C."/>
            <person name="Sun X."/>
            <person name="Song Z."/>
            <person name="Gunde-Cimerman N."/>
        </authorList>
    </citation>
    <scope>NUCLEOTIDE SEQUENCE</scope>
    <source>
        <strain evidence="2">EXF-9298</strain>
    </source>
</reference>
<gene>
    <name evidence="2" type="ORF">KCU98_g17313</name>
</gene>
<reference evidence="2" key="1">
    <citation type="journal article" date="2021" name="J Fungi (Basel)">
        <title>Virulence traits and population genomics of the black yeast Aureobasidium melanogenum.</title>
        <authorList>
            <person name="Cernosa A."/>
            <person name="Sun X."/>
            <person name="Gostincar C."/>
            <person name="Fang C."/>
            <person name="Gunde-Cimerman N."/>
            <person name="Song Z."/>
        </authorList>
    </citation>
    <scope>NUCLEOTIDE SEQUENCE</scope>
    <source>
        <strain evidence="2">EXF-9298</strain>
    </source>
</reference>
<feature type="region of interest" description="Disordered" evidence="1">
    <location>
        <begin position="1"/>
        <end position="127"/>
    </location>
</feature>
<evidence type="ECO:0000313" key="2">
    <source>
        <dbReference type="EMBL" id="KAG9956658.1"/>
    </source>
</evidence>
<name>A0A9P8FAG4_AURME</name>
<feature type="compositionally biased region" description="Acidic residues" evidence="1">
    <location>
        <begin position="44"/>
        <end position="64"/>
    </location>
</feature>
<sequence>MAGVKRKEAPKAVAAVRSGSEKKQKLASTGSSKKRAAPIKEPTPESDESSDDEDEDEDELDGEDSAMSGVDQEGGNSESDDKKIRTGQSSAEAHAAQRALAKERKAAKPNADIIGRSKKIWERLRRK</sequence>
<dbReference type="AlphaFoldDB" id="A0A9P8FAG4"/>
<feature type="non-terminal residue" evidence="2">
    <location>
        <position position="1"/>
    </location>
</feature>
<proteinExistence type="predicted"/>
<evidence type="ECO:0000313" key="3">
    <source>
        <dbReference type="Proteomes" id="UP000729357"/>
    </source>
</evidence>
<accession>A0A9P8FAG4</accession>
<dbReference type="EMBL" id="JAHFXS010004222">
    <property type="protein sequence ID" value="KAG9956658.1"/>
    <property type="molecule type" value="Genomic_DNA"/>
</dbReference>
<comment type="caution">
    <text evidence="2">The sequence shown here is derived from an EMBL/GenBank/DDBJ whole genome shotgun (WGS) entry which is preliminary data.</text>
</comment>
<feature type="compositionally biased region" description="Basic and acidic residues" evidence="1">
    <location>
        <begin position="1"/>
        <end position="10"/>
    </location>
</feature>
<dbReference type="Proteomes" id="UP000729357">
    <property type="component" value="Unassembled WGS sequence"/>
</dbReference>
<organism evidence="2 3">
    <name type="scientific">Aureobasidium melanogenum</name>
    <name type="common">Aureobasidium pullulans var. melanogenum</name>
    <dbReference type="NCBI Taxonomy" id="46634"/>
    <lineage>
        <taxon>Eukaryota</taxon>
        <taxon>Fungi</taxon>
        <taxon>Dikarya</taxon>
        <taxon>Ascomycota</taxon>
        <taxon>Pezizomycotina</taxon>
        <taxon>Dothideomycetes</taxon>
        <taxon>Dothideomycetidae</taxon>
        <taxon>Dothideales</taxon>
        <taxon>Saccotheciaceae</taxon>
        <taxon>Aureobasidium</taxon>
    </lineage>
</organism>
<protein>
    <submittedName>
        <fullName evidence="2">Uncharacterized protein</fullName>
    </submittedName>
</protein>
<keyword evidence="3" id="KW-1185">Reference proteome</keyword>
<evidence type="ECO:0000256" key="1">
    <source>
        <dbReference type="SAM" id="MobiDB-lite"/>
    </source>
</evidence>